<proteinExistence type="inferred from homology"/>
<evidence type="ECO:0000256" key="1">
    <source>
        <dbReference type="ARBA" id="ARBA00001974"/>
    </source>
</evidence>
<feature type="binding site" evidence="5">
    <location>
        <position position="435"/>
    </location>
    <ligand>
        <name>FAD</name>
        <dbReference type="ChEBI" id="CHEBI:57692"/>
    </ligand>
</feature>
<dbReference type="InterPro" id="IPR036188">
    <property type="entry name" value="FAD/NAD-bd_sf"/>
</dbReference>
<dbReference type="SUPFAM" id="SSF54373">
    <property type="entry name" value="FAD-linked reductases, C-terminal domain"/>
    <property type="match status" value="1"/>
</dbReference>
<evidence type="ECO:0000259" key="6">
    <source>
        <dbReference type="Pfam" id="PF00732"/>
    </source>
</evidence>
<dbReference type="RefSeq" id="WP_073856295.1">
    <property type="nucleotide sequence ID" value="NZ_BAAATC010000020.1"/>
</dbReference>
<sequence>MLALDVVRSDVLIIGAGSAGSVLAERLSVDADRRVVVLEAGPQALPSRPGDAHLVPIGPDSAVAARYPAVLTGEPRREVELVRGAVVGGSGAINGSYFCRGLPADFDGWAIPGWSWADVLPHFRAIETDLDFTGPLHGADGPIPVRRVREFSAGTEQFVHRVLGVGFGWIDDLNGGGPFEGIGALPLNVEGGARIGPGVAFLRPALTRPNLSVHPGTRVQRILFSGQRAVGVDAHGPAGPVRHIAERIVLCAGAIGTAQLLMVSGCGPADVLTAAGIAVQADLPVGAQFGDHPEWVLPVDWPATGGRTPLEAALSVDGVEIRLYTTGFAQMTGESPSDPPHIGVALMRPRARGRLTVHSADIAVPPRIEHHYDTVAEDVGALERGAALAREIAGVVDREANWSTTQHLCGTAPLGTVLDPQCRVRGVDGLWVVDGSIMPVPPSRGPHATIAMIGHRAAEFLAS</sequence>
<evidence type="ECO:0000313" key="9">
    <source>
        <dbReference type="EMBL" id="PEG53313.1"/>
    </source>
</evidence>
<dbReference type="GO" id="GO:0050660">
    <property type="term" value="F:flavin adenine dinucleotide binding"/>
    <property type="evidence" value="ECO:0007669"/>
    <property type="project" value="InterPro"/>
</dbReference>
<evidence type="ECO:0000313" key="8">
    <source>
        <dbReference type="EMBL" id="OPE54016.1"/>
    </source>
</evidence>
<feature type="domain" description="Glucose-methanol-choline oxidoreductase C-terminal" evidence="7">
    <location>
        <begin position="349"/>
        <end position="454"/>
    </location>
</feature>
<evidence type="ECO:0000313" key="10">
    <source>
        <dbReference type="Proteomes" id="UP000191039"/>
    </source>
</evidence>
<comment type="cofactor">
    <cofactor evidence="1 5">
        <name>FAD</name>
        <dbReference type="ChEBI" id="CHEBI:57692"/>
    </cofactor>
</comment>
<evidence type="ECO:0000259" key="7">
    <source>
        <dbReference type="Pfam" id="PF05199"/>
    </source>
</evidence>
<dbReference type="PANTHER" id="PTHR11552">
    <property type="entry name" value="GLUCOSE-METHANOL-CHOLINE GMC OXIDOREDUCTASE"/>
    <property type="match status" value="1"/>
</dbReference>
<feature type="domain" description="Glucose-methanol-choline oxidoreductase N-terminal" evidence="6">
    <location>
        <begin position="10"/>
        <end position="294"/>
    </location>
</feature>
<feature type="binding site" evidence="5">
    <location>
        <position position="219"/>
    </location>
    <ligand>
        <name>FAD</name>
        <dbReference type="ChEBI" id="CHEBI:57692"/>
    </ligand>
</feature>
<dbReference type="Pfam" id="PF05199">
    <property type="entry name" value="GMC_oxred_C"/>
    <property type="match status" value="1"/>
</dbReference>
<dbReference type="SUPFAM" id="SSF51905">
    <property type="entry name" value="FAD/NAD(P)-binding domain"/>
    <property type="match status" value="1"/>
</dbReference>
<dbReference type="OrthoDB" id="9785276at2"/>
<evidence type="ECO:0000256" key="3">
    <source>
        <dbReference type="ARBA" id="ARBA00022630"/>
    </source>
</evidence>
<dbReference type="GO" id="GO:0016614">
    <property type="term" value="F:oxidoreductase activity, acting on CH-OH group of donors"/>
    <property type="evidence" value="ECO:0007669"/>
    <property type="project" value="InterPro"/>
</dbReference>
<evidence type="ECO:0000256" key="4">
    <source>
        <dbReference type="ARBA" id="ARBA00022827"/>
    </source>
</evidence>
<dbReference type="PANTHER" id="PTHR11552:SF147">
    <property type="entry name" value="CHOLINE DEHYDROGENASE, MITOCHONDRIAL"/>
    <property type="match status" value="1"/>
</dbReference>
<dbReference type="NCBIfam" id="TIGR03970">
    <property type="entry name" value="Rv0697"/>
    <property type="match status" value="1"/>
</dbReference>
<reference evidence="9 11" key="2">
    <citation type="submission" date="2017-10" db="EMBL/GenBank/DDBJ databases">
        <title>The new phylogeny of genus Mycobacterium.</title>
        <authorList>
            <person name="Tortoli E."/>
            <person name="Trovato A."/>
            <person name="Cirillo D.M."/>
        </authorList>
    </citation>
    <scope>NUCLEOTIDE SEQUENCE [LARGE SCALE GENOMIC DNA]</scope>
    <source>
        <strain evidence="9 11">IP141170001</strain>
    </source>
</reference>
<dbReference type="InterPro" id="IPR012132">
    <property type="entry name" value="GMC_OxRdtase"/>
</dbReference>
<dbReference type="EMBL" id="MIJD01000114">
    <property type="protein sequence ID" value="OPE54016.1"/>
    <property type="molecule type" value="Genomic_DNA"/>
</dbReference>
<reference evidence="8 10" key="1">
    <citation type="submission" date="2016-09" db="EMBL/GenBank/DDBJ databases">
        <title>genome sequences of unsequenced Mycobacteria.</title>
        <authorList>
            <person name="Greninger A.L."/>
            <person name="Jerome K.R."/>
            <person name="Mcnair B."/>
            <person name="Wallis C."/>
            <person name="Fang F."/>
        </authorList>
    </citation>
    <scope>NUCLEOTIDE SEQUENCE [LARGE SCALE GENOMIC DNA]</scope>
    <source>
        <strain evidence="8 10">BM1</strain>
    </source>
</reference>
<organism evidence="9 11">
    <name type="scientific">Mycolicibacterium diernhoferi</name>
    <dbReference type="NCBI Taxonomy" id="1801"/>
    <lineage>
        <taxon>Bacteria</taxon>
        <taxon>Bacillati</taxon>
        <taxon>Actinomycetota</taxon>
        <taxon>Actinomycetes</taxon>
        <taxon>Mycobacteriales</taxon>
        <taxon>Mycobacteriaceae</taxon>
        <taxon>Mycolicibacterium</taxon>
    </lineage>
</organism>
<keyword evidence="3" id="KW-0285">Flavoprotein</keyword>
<keyword evidence="11" id="KW-1185">Reference proteome</keyword>
<comment type="similarity">
    <text evidence="2">Belongs to the GMC oxidoreductase family.</text>
</comment>
<dbReference type="InterPro" id="IPR007867">
    <property type="entry name" value="GMC_OxRtase_C"/>
</dbReference>
<dbReference type="AlphaFoldDB" id="A0A1Q4HEW8"/>
<dbReference type="InterPro" id="IPR023978">
    <property type="entry name" value="GMC_oxidoreductase_bact"/>
</dbReference>
<dbReference type="STRING" id="1801.BRW64_11040"/>
<accession>A0A1Q4HEW8</accession>
<dbReference type="Gene3D" id="3.50.50.60">
    <property type="entry name" value="FAD/NAD(P)-binding domain"/>
    <property type="match status" value="1"/>
</dbReference>
<evidence type="ECO:0000313" key="11">
    <source>
        <dbReference type="Proteomes" id="UP000220340"/>
    </source>
</evidence>
<keyword evidence="4 5" id="KW-0274">FAD</keyword>
<dbReference type="Pfam" id="PF00732">
    <property type="entry name" value="GMC_oxred_N"/>
    <property type="match status" value="1"/>
</dbReference>
<dbReference type="Proteomes" id="UP000191039">
    <property type="component" value="Unassembled WGS sequence"/>
</dbReference>
<dbReference type="Gene3D" id="3.30.410.40">
    <property type="match status" value="1"/>
</dbReference>
<dbReference type="PIRSF" id="PIRSF000137">
    <property type="entry name" value="Alcohol_oxidase"/>
    <property type="match status" value="1"/>
</dbReference>
<comment type="caution">
    <text evidence="9">The sequence shown here is derived from an EMBL/GenBank/DDBJ whole genome shotgun (WGS) entry which is preliminary data.</text>
</comment>
<dbReference type="InterPro" id="IPR000172">
    <property type="entry name" value="GMC_OxRdtase_N"/>
</dbReference>
<feature type="binding site" evidence="5">
    <location>
        <position position="86"/>
    </location>
    <ligand>
        <name>FAD</name>
        <dbReference type="ChEBI" id="CHEBI:57692"/>
    </ligand>
</feature>
<evidence type="ECO:0000256" key="2">
    <source>
        <dbReference type="ARBA" id="ARBA00010790"/>
    </source>
</evidence>
<gene>
    <name evidence="9" type="primary">mftG</name>
    <name evidence="8" type="ORF">BV510_12605</name>
    <name evidence="9" type="ORF">CRI78_17010</name>
</gene>
<protein>
    <submittedName>
        <fullName evidence="9">Mycofactocin system GMC family oxidoreductase MftG</fullName>
    </submittedName>
</protein>
<evidence type="ECO:0000256" key="5">
    <source>
        <dbReference type="PIRSR" id="PIRSR000137-2"/>
    </source>
</evidence>
<dbReference type="Proteomes" id="UP000220340">
    <property type="component" value="Unassembled WGS sequence"/>
</dbReference>
<name>A0A1Q4HEW8_9MYCO</name>
<dbReference type="EMBL" id="PDCR01000021">
    <property type="protein sequence ID" value="PEG53313.1"/>
    <property type="molecule type" value="Genomic_DNA"/>
</dbReference>